<dbReference type="EMBL" id="CAUJNA010002935">
    <property type="protein sequence ID" value="CAJ1394740.1"/>
    <property type="molecule type" value="Genomic_DNA"/>
</dbReference>
<dbReference type="Pfam" id="PF00023">
    <property type="entry name" value="Ank"/>
    <property type="match status" value="2"/>
</dbReference>
<dbReference type="SUPFAM" id="SSF48403">
    <property type="entry name" value="Ankyrin repeat"/>
    <property type="match status" value="1"/>
</dbReference>
<comment type="caution">
    <text evidence="4">The sequence shown here is derived from an EMBL/GenBank/DDBJ whole genome shotgun (WGS) entry which is preliminary data.</text>
</comment>
<evidence type="ECO:0000313" key="5">
    <source>
        <dbReference type="Proteomes" id="UP001178507"/>
    </source>
</evidence>
<evidence type="ECO:0000256" key="3">
    <source>
        <dbReference type="PROSITE-ProRule" id="PRU00023"/>
    </source>
</evidence>
<dbReference type="InterPro" id="IPR036770">
    <property type="entry name" value="Ankyrin_rpt-contain_sf"/>
</dbReference>
<reference evidence="4" key="1">
    <citation type="submission" date="2023-08" db="EMBL/GenBank/DDBJ databases">
        <authorList>
            <person name="Chen Y."/>
            <person name="Shah S."/>
            <person name="Dougan E. K."/>
            <person name="Thang M."/>
            <person name="Chan C."/>
        </authorList>
    </citation>
    <scope>NUCLEOTIDE SEQUENCE</scope>
</reference>
<sequence>MAPPLVSPQLDEGRVADLEEKSLMKMLSSMVESVEPPHFRPSVASTDLHPCARALEDASDLDGFLFQSIFDRDGSGLTALHVLAGASHLDSLRQVLDAGADPDLVGGIDLQRPLHIAVKSGSLCSVQCLLEAGANANALDAFGKSPLYYALNLDQVGPGLDRVASIRHLLRKYGAVEP</sequence>
<evidence type="ECO:0000256" key="1">
    <source>
        <dbReference type="ARBA" id="ARBA00022737"/>
    </source>
</evidence>
<keyword evidence="5" id="KW-1185">Reference proteome</keyword>
<dbReference type="PANTHER" id="PTHR24198">
    <property type="entry name" value="ANKYRIN REPEAT AND PROTEIN KINASE DOMAIN-CONTAINING PROTEIN"/>
    <property type="match status" value="1"/>
</dbReference>
<dbReference type="SMART" id="SM00248">
    <property type="entry name" value="ANK"/>
    <property type="match status" value="3"/>
</dbReference>
<organism evidence="4 5">
    <name type="scientific">Effrenium voratum</name>
    <dbReference type="NCBI Taxonomy" id="2562239"/>
    <lineage>
        <taxon>Eukaryota</taxon>
        <taxon>Sar</taxon>
        <taxon>Alveolata</taxon>
        <taxon>Dinophyceae</taxon>
        <taxon>Suessiales</taxon>
        <taxon>Symbiodiniaceae</taxon>
        <taxon>Effrenium</taxon>
    </lineage>
</organism>
<dbReference type="PANTHER" id="PTHR24198:SF165">
    <property type="entry name" value="ANKYRIN REPEAT-CONTAINING PROTEIN-RELATED"/>
    <property type="match status" value="1"/>
</dbReference>
<keyword evidence="2 3" id="KW-0040">ANK repeat</keyword>
<dbReference type="InterPro" id="IPR002110">
    <property type="entry name" value="Ankyrin_rpt"/>
</dbReference>
<dbReference type="Gene3D" id="1.25.40.20">
    <property type="entry name" value="Ankyrin repeat-containing domain"/>
    <property type="match status" value="1"/>
</dbReference>
<feature type="repeat" description="ANK" evidence="3">
    <location>
        <begin position="109"/>
        <end position="141"/>
    </location>
</feature>
<name>A0AA36IXK8_9DINO</name>
<dbReference type="PROSITE" id="PS50088">
    <property type="entry name" value="ANK_REPEAT"/>
    <property type="match status" value="2"/>
</dbReference>
<dbReference type="AlphaFoldDB" id="A0AA36IXK8"/>
<dbReference type="PROSITE" id="PS50297">
    <property type="entry name" value="ANK_REP_REGION"/>
    <property type="match status" value="2"/>
</dbReference>
<feature type="repeat" description="ANK" evidence="3">
    <location>
        <begin position="75"/>
        <end position="107"/>
    </location>
</feature>
<protein>
    <submittedName>
        <fullName evidence="4">Uncharacterized protein</fullName>
    </submittedName>
</protein>
<accession>A0AA36IXK8</accession>
<dbReference type="Proteomes" id="UP001178507">
    <property type="component" value="Unassembled WGS sequence"/>
</dbReference>
<evidence type="ECO:0000256" key="2">
    <source>
        <dbReference type="ARBA" id="ARBA00023043"/>
    </source>
</evidence>
<keyword evidence="1" id="KW-0677">Repeat</keyword>
<evidence type="ECO:0000313" key="4">
    <source>
        <dbReference type="EMBL" id="CAJ1394740.1"/>
    </source>
</evidence>
<gene>
    <name evidence="4" type="ORF">EVOR1521_LOCUS19333</name>
</gene>
<proteinExistence type="predicted"/>